<keyword evidence="2" id="KW-0812">Transmembrane</keyword>
<name>A0A166QQB5_PSEFL</name>
<dbReference type="OrthoDB" id="6990681at2"/>
<dbReference type="GO" id="GO:0015628">
    <property type="term" value="P:protein secretion by the type II secretion system"/>
    <property type="evidence" value="ECO:0007669"/>
    <property type="project" value="InterPro"/>
</dbReference>
<comment type="caution">
    <text evidence="3">The sequence shown here is derived from an EMBL/GenBank/DDBJ whole genome shotgun (WGS) entry which is preliminary data.</text>
</comment>
<sequence>MTTVYRLKARRKQAGFTLIELMVVLAIMGIMAVANVPNFMNQINEKRANKTVVDTQAILDAARTYRSETGAWPGNGTCTDATSALRSTSPPMLAGVTDTNPYNAAISTSCTAKTFSVDQNLISGWDAVVVNTLPGAQLVNAGASTVRSTIGVPGSEAGLDSKLSRVNTGDPQMNRMETDLLLGGHNINEVNDVNAKNVNVGGIVTTNQANITGRASFNEFVELKNAQAEGTTCPSTGLTSRNATGQPLNCMNGVWAKPVTWYPGTVAGGGGCGSFPAGSLAFDASGKLNICK</sequence>
<organism evidence="3 4">
    <name type="scientific">Pseudomonas fluorescens</name>
    <dbReference type="NCBI Taxonomy" id="294"/>
    <lineage>
        <taxon>Bacteria</taxon>
        <taxon>Pseudomonadati</taxon>
        <taxon>Pseudomonadota</taxon>
        <taxon>Gammaproteobacteria</taxon>
        <taxon>Pseudomonadales</taxon>
        <taxon>Pseudomonadaceae</taxon>
        <taxon>Pseudomonas</taxon>
    </lineage>
</organism>
<evidence type="ECO:0000313" key="3">
    <source>
        <dbReference type="EMBL" id="KZN20681.1"/>
    </source>
</evidence>
<dbReference type="EMBL" id="LUKJ01000002">
    <property type="protein sequence ID" value="KZN20681.1"/>
    <property type="molecule type" value="Genomic_DNA"/>
</dbReference>
<dbReference type="InterPro" id="IPR012902">
    <property type="entry name" value="N_methyl_site"/>
</dbReference>
<dbReference type="PROSITE" id="PS00409">
    <property type="entry name" value="PROKAR_NTER_METHYL"/>
    <property type="match status" value="1"/>
</dbReference>
<keyword evidence="2" id="KW-1133">Transmembrane helix</keyword>
<dbReference type="PRINTS" id="PR00813">
    <property type="entry name" value="BCTERIALGSPG"/>
</dbReference>
<dbReference type="Gene3D" id="3.30.700.10">
    <property type="entry name" value="Glycoprotein, Type 4 Pilin"/>
    <property type="match status" value="1"/>
</dbReference>
<keyword evidence="1" id="KW-0488">Methylation</keyword>
<evidence type="ECO:0000256" key="2">
    <source>
        <dbReference type="SAM" id="Phobius"/>
    </source>
</evidence>
<dbReference type="GO" id="GO:0015627">
    <property type="term" value="C:type II protein secretion system complex"/>
    <property type="evidence" value="ECO:0007669"/>
    <property type="project" value="InterPro"/>
</dbReference>
<dbReference type="AlphaFoldDB" id="A0A166QQB5"/>
<evidence type="ECO:0000313" key="4">
    <source>
        <dbReference type="Proteomes" id="UP000076489"/>
    </source>
</evidence>
<dbReference type="InterPro" id="IPR000983">
    <property type="entry name" value="Bac_GSPG_pilin"/>
</dbReference>
<reference evidence="3 4" key="2">
    <citation type="journal article" date="2018" name="Nature">
        <title>Mutant phenotypes for thousands of bacterial genes of unknown function.</title>
        <authorList>
            <person name="Price M.N."/>
            <person name="Wetmore K.M."/>
            <person name="Waters R.J."/>
            <person name="Callaghan M."/>
            <person name="Ray J."/>
            <person name="Liu H."/>
            <person name="Kuehl J.V."/>
            <person name="Melnyk R.A."/>
            <person name="Lamson J.S."/>
            <person name="Suh Y."/>
            <person name="Carlson H.K."/>
            <person name="Esquivel Z."/>
            <person name="Sadeeshkumar H."/>
            <person name="Chakraborty R."/>
            <person name="Zane G.M."/>
            <person name="Rubin B.E."/>
            <person name="Wall J.D."/>
            <person name="Visel A."/>
            <person name="Bristow J."/>
            <person name="Blow M.J."/>
            <person name="Arkin A.P."/>
            <person name="Deutschbauer A.M."/>
        </authorList>
    </citation>
    <scope>NUCLEOTIDE SEQUENCE [LARGE SCALE GENOMIC DNA]</scope>
    <source>
        <strain evidence="3 4">FW300-N1B4</strain>
    </source>
</reference>
<evidence type="ECO:0000256" key="1">
    <source>
        <dbReference type="ARBA" id="ARBA00022481"/>
    </source>
</evidence>
<accession>A0A166QQB5</accession>
<dbReference type="SUPFAM" id="SSF54523">
    <property type="entry name" value="Pili subunits"/>
    <property type="match status" value="1"/>
</dbReference>
<dbReference type="Pfam" id="PF07963">
    <property type="entry name" value="N_methyl"/>
    <property type="match status" value="1"/>
</dbReference>
<proteinExistence type="predicted"/>
<dbReference type="NCBIfam" id="TIGR02532">
    <property type="entry name" value="IV_pilin_GFxxxE"/>
    <property type="match status" value="1"/>
</dbReference>
<dbReference type="InterPro" id="IPR045584">
    <property type="entry name" value="Pilin-like"/>
</dbReference>
<dbReference type="Proteomes" id="UP000076489">
    <property type="component" value="Unassembled WGS sequence"/>
</dbReference>
<feature type="transmembrane region" description="Helical" evidence="2">
    <location>
        <begin position="21"/>
        <end position="40"/>
    </location>
</feature>
<keyword evidence="2" id="KW-0472">Membrane</keyword>
<gene>
    <name evidence="3" type="ORF">A1D17_03835</name>
</gene>
<dbReference type="RefSeq" id="WP_063340727.1">
    <property type="nucleotide sequence ID" value="NZ_LUKJ01000002.1"/>
</dbReference>
<protein>
    <submittedName>
        <fullName evidence="3">Pili assembly chaperone</fullName>
    </submittedName>
</protein>
<reference evidence="4" key="1">
    <citation type="submission" date="2016-03" db="EMBL/GenBank/DDBJ databases">
        <authorList>
            <person name="Ray J."/>
            <person name="Price M."/>
            <person name="Deutschbauer A."/>
        </authorList>
    </citation>
    <scope>NUCLEOTIDE SEQUENCE [LARGE SCALE GENOMIC DNA]</scope>
    <source>
        <strain evidence="4">FW300-N1B4</strain>
    </source>
</reference>
<dbReference type="PANTHER" id="PTHR30093">
    <property type="entry name" value="GENERAL SECRETION PATHWAY PROTEIN G"/>
    <property type="match status" value="1"/>
</dbReference>